<dbReference type="AlphaFoldDB" id="A0A3M6WQN0"/>
<evidence type="ECO:0000313" key="1">
    <source>
        <dbReference type="EMBL" id="RMX80852.1"/>
    </source>
</evidence>
<dbReference type="VEuPathDB" id="FungiDB:BTJ68_02625"/>
<evidence type="ECO:0000313" key="2">
    <source>
        <dbReference type="Proteomes" id="UP000281245"/>
    </source>
</evidence>
<reference evidence="1 2" key="1">
    <citation type="journal article" date="2018" name="BMC Genomics">
        <title>Genomic evidence for intraspecific hybridization in a clonal and extremely halotolerant yeast.</title>
        <authorList>
            <person name="Gostincar C."/>
            <person name="Stajich J.E."/>
            <person name="Zupancic J."/>
            <person name="Zalar P."/>
            <person name="Gunde-Cimerman N."/>
        </authorList>
    </citation>
    <scope>NUCLEOTIDE SEQUENCE [LARGE SCALE GENOMIC DNA]</scope>
    <source>
        <strain evidence="1 2">EXF-6656</strain>
    </source>
</reference>
<dbReference type="OrthoDB" id="3828405at2759"/>
<dbReference type="Proteomes" id="UP000281245">
    <property type="component" value="Unassembled WGS sequence"/>
</dbReference>
<protein>
    <submittedName>
        <fullName evidence="1">Uncharacterized protein</fullName>
    </submittedName>
</protein>
<comment type="caution">
    <text evidence="1">The sequence shown here is derived from an EMBL/GenBank/DDBJ whole genome shotgun (WGS) entry which is preliminary data.</text>
</comment>
<proteinExistence type="predicted"/>
<dbReference type="EMBL" id="QWIJ01000573">
    <property type="protein sequence ID" value="RMX80852.1"/>
    <property type="molecule type" value="Genomic_DNA"/>
</dbReference>
<organism evidence="1 2">
    <name type="scientific">Hortaea werneckii</name>
    <name type="common">Black yeast</name>
    <name type="synonym">Cladosporium werneckii</name>
    <dbReference type="NCBI Taxonomy" id="91943"/>
    <lineage>
        <taxon>Eukaryota</taxon>
        <taxon>Fungi</taxon>
        <taxon>Dikarya</taxon>
        <taxon>Ascomycota</taxon>
        <taxon>Pezizomycotina</taxon>
        <taxon>Dothideomycetes</taxon>
        <taxon>Dothideomycetidae</taxon>
        <taxon>Mycosphaerellales</taxon>
        <taxon>Teratosphaeriaceae</taxon>
        <taxon>Hortaea</taxon>
    </lineage>
</organism>
<sequence>MYDTDAEENAYKMQLLTYLTLGLLAATSSAALTPRQRCQQKCNATRSGVCVAIQRFCSKKDLTANSPYSMRGAWSERNGKGIGTHVFVAPKNHCPYGSDWIPQKYCLSQFYEVCAKGDKYGHGVGSYGRNDCQEFNSANI</sequence>
<name>A0A3M6WQN0_HORWE</name>
<accession>A0A3M6WQN0</accession>
<gene>
    <name evidence="1" type="ORF">D0869_07249</name>
</gene>